<feature type="transmembrane region" description="Helical" evidence="1">
    <location>
        <begin position="45"/>
        <end position="63"/>
    </location>
</feature>
<evidence type="ECO:0000259" key="2">
    <source>
        <dbReference type="Pfam" id="PF01757"/>
    </source>
</evidence>
<dbReference type="PANTHER" id="PTHR23028">
    <property type="entry name" value="ACETYLTRANSFERASE"/>
    <property type="match status" value="1"/>
</dbReference>
<sequence>MRARTSGEHVHSSQYSPALDGLRAICISVVLLYHLDPGGWFRGGYLGVSVFFALSGFLIVRNLVTEVSTTGRVDVVRFWSRRVQRLAPATLATVAAVLVFTKITERGWSTNGLFGSTLAAAFSMMNGHVIHVGRQNVLYILGPLGPMWSLAVEEQFYFAIAVLFVVARGRNTLRTVTIGLCAVTVASVAVSASLNDYLPRLEFGTDTRAAELALGGLLALAAHRWPTLFTDRVVIKRAIGAVSLAVLVLLFTAVIGSPEVLFQGWIFVVALLSVAVIIALMTEGRLGRAASWPPLVALGRISFALYLVHWPIILITRAPILGQSGLRANIVRVVMCLIAAWLLHVVVEQPIRKVRSTPCRILLVWLSASIALSAVAYAVL</sequence>
<dbReference type="PANTHER" id="PTHR23028:SF53">
    <property type="entry name" value="ACYL_TRANSF_3 DOMAIN-CONTAINING PROTEIN"/>
    <property type="match status" value="1"/>
</dbReference>
<feature type="transmembrane region" description="Helical" evidence="1">
    <location>
        <begin position="326"/>
        <end position="347"/>
    </location>
</feature>
<keyword evidence="1" id="KW-1133">Transmembrane helix</keyword>
<feature type="transmembrane region" description="Helical" evidence="1">
    <location>
        <begin position="359"/>
        <end position="379"/>
    </location>
</feature>
<feature type="transmembrane region" description="Helical" evidence="1">
    <location>
        <begin position="113"/>
        <end position="133"/>
    </location>
</feature>
<evidence type="ECO:0000256" key="1">
    <source>
        <dbReference type="SAM" id="Phobius"/>
    </source>
</evidence>
<dbReference type="GO" id="GO:0016020">
    <property type="term" value="C:membrane"/>
    <property type="evidence" value="ECO:0007669"/>
    <property type="project" value="TreeGrafter"/>
</dbReference>
<dbReference type="AlphaFoldDB" id="A0A6J6WR10"/>
<dbReference type="InterPro" id="IPR050879">
    <property type="entry name" value="Acyltransferase_3"/>
</dbReference>
<dbReference type="EMBL" id="CAFAAI010000010">
    <property type="protein sequence ID" value="CAB4787242.1"/>
    <property type="molecule type" value="Genomic_DNA"/>
</dbReference>
<dbReference type="Pfam" id="PF01757">
    <property type="entry name" value="Acyl_transf_3"/>
    <property type="match status" value="1"/>
</dbReference>
<accession>A0A6J6WR10</accession>
<proteinExistence type="predicted"/>
<feature type="transmembrane region" description="Helical" evidence="1">
    <location>
        <begin position="173"/>
        <end position="194"/>
    </location>
</feature>
<feature type="transmembrane region" description="Helical" evidence="1">
    <location>
        <begin position="238"/>
        <end position="256"/>
    </location>
</feature>
<feature type="transmembrane region" description="Helical" evidence="1">
    <location>
        <begin position="209"/>
        <end position="226"/>
    </location>
</feature>
<protein>
    <submittedName>
        <fullName evidence="3">Unannotated protein</fullName>
    </submittedName>
</protein>
<feature type="transmembrane region" description="Helical" evidence="1">
    <location>
        <begin position="262"/>
        <end position="282"/>
    </location>
</feature>
<organism evidence="3">
    <name type="scientific">freshwater metagenome</name>
    <dbReference type="NCBI Taxonomy" id="449393"/>
    <lineage>
        <taxon>unclassified sequences</taxon>
        <taxon>metagenomes</taxon>
        <taxon>ecological metagenomes</taxon>
    </lineage>
</organism>
<feature type="transmembrane region" description="Helical" evidence="1">
    <location>
        <begin position="145"/>
        <end position="166"/>
    </location>
</feature>
<dbReference type="InterPro" id="IPR002656">
    <property type="entry name" value="Acyl_transf_3_dom"/>
</dbReference>
<keyword evidence="1" id="KW-0812">Transmembrane</keyword>
<dbReference type="GO" id="GO:0009103">
    <property type="term" value="P:lipopolysaccharide biosynthetic process"/>
    <property type="evidence" value="ECO:0007669"/>
    <property type="project" value="TreeGrafter"/>
</dbReference>
<name>A0A6J6WR10_9ZZZZ</name>
<dbReference type="GO" id="GO:0016747">
    <property type="term" value="F:acyltransferase activity, transferring groups other than amino-acyl groups"/>
    <property type="evidence" value="ECO:0007669"/>
    <property type="project" value="InterPro"/>
</dbReference>
<evidence type="ECO:0000313" key="3">
    <source>
        <dbReference type="EMBL" id="CAB4787242.1"/>
    </source>
</evidence>
<keyword evidence="1" id="KW-0472">Membrane</keyword>
<gene>
    <name evidence="3" type="ORF">UFOPK2992_00144</name>
</gene>
<feature type="domain" description="Acyltransferase 3" evidence="2">
    <location>
        <begin position="18"/>
        <end position="342"/>
    </location>
</feature>
<reference evidence="3" key="1">
    <citation type="submission" date="2020-05" db="EMBL/GenBank/DDBJ databases">
        <authorList>
            <person name="Chiriac C."/>
            <person name="Salcher M."/>
            <person name="Ghai R."/>
            <person name="Kavagutti S V."/>
        </authorList>
    </citation>
    <scope>NUCLEOTIDE SEQUENCE</scope>
</reference>